<dbReference type="PANTHER" id="PTHR30055">
    <property type="entry name" value="HTH-TYPE TRANSCRIPTIONAL REGULATOR RUTR"/>
    <property type="match status" value="1"/>
</dbReference>
<dbReference type="Gene3D" id="1.10.357.10">
    <property type="entry name" value="Tetracycline Repressor, domain 2"/>
    <property type="match status" value="1"/>
</dbReference>
<feature type="DNA-binding region" description="H-T-H motif" evidence="4">
    <location>
        <begin position="44"/>
        <end position="63"/>
    </location>
</feature>
<gene>
    <name evidence="6" type="ORF">J2W56_004709</name>
</gene>
<sequence length="198" mass="21453">MAEKQSADPAVEPRRALRADARRNRERVLAAAREAFAAEGISVPLDEIARRAGVGPGTVYRHFPTKEALFHAAIVDNIERMLDYARGLESADDPGAAFFDLLDHMVAEGGVKRDLADALGGHETIEITGPTKEFQAAIARLLRRAQDAGAIRDDIEFDDLMRVLKGTFAGTHTATGEQRARAFAVVFDGLRARCAQAG</sequence>
<proteinExistence type="predicted"/>
<evidence type="ECO:0000313" key="6">
    <source>
        <dbReference type="EMBL" id="MDR7170958.1"/>
    </source>
</evidence>
<dbReference type="InterPro" id="IPR050109">
    <property type="entry name" value="HTH-type_TetR-like_transc_reg"/>
</dbReference>
<evidence type="ECO:0000313" key="7">
    <source>
        <dbReference type="Proteomes" id="UP001251217"/>
    </source>
</evidence>
<comment type="caution">
    <text evidence="6">The sequence shown here is derived from an EMBL/GenBank/DDBJ whole genome shotgun (WGS) entry which is preliminary data.</text>
</comment>
<dbReference type="PRINTS" id="PR00455">
    <property type="entry name" value="HTHTETR"/>
</dbReference>
<dbReference type="InterPro" id="IPR036271">
    <property type="entry name" value="Tet_transcr_reg_TetR-rel_C_sf"/>
</dbReference>
<evidence type="ECO:0000256" key="2">
    <source>
        <dbReference type="ARBA" id="ARBA00023125"/>
    </source>
</evidence>
<reference evidence="6 7" key="1">
    <citation type="submission" date="2023-07" db="EMBL/GenBank/DDBJ databases">
        <title>Sorghum-associated microbial communities from plants grown in Nebraska, USA.</title>
        <authorList>
            <person name="Schachtman D."/>
        </authorList>
    </citation>
    <scope>NUCLEOTIDE SEQUENCE [LARGE SCALE GENOMIC DNA]</scope>
    <source>
        <strain evidence="6 7">4272</strain>
    </source>
</reference>
<protein>
    <submittedName>
        <fullName evidence="6">AcrR family transcriptional regulator</fullName>
    </submittedName>
</protein>
<dbReference type="SUPFAM" id="SSF46689">
    <property type="entry name" value="Homeodomain-like"/>
    <property type="match status" value="1"/>
</dbReference>
<evidence type="ECO:0000256" key="3">
    <source>
        <dbReference type="ARBA" id="ARBA00023163"/>
    </source>
</evidence>
<dbReference type="SUPFAM" id="SSF48498">
    <property type="entry name" value="Tetracyclin repressor-like, C-terminal domain"/>
    <property type="match status" value="1"/>
</dbReference>
<dbReference type="Pfam" id="PF00440">
    <property type="entry name" value="TetR_N"/>
    <property type="match status" value="1"/>
</dbReference>
<accession>A0ABU1XK69</accession>
<dbReference type="RefSeq" id="WP_310405445.1">
    <property type="nucleotide sequence ID" value="NZ_JAVDWW010000007.1"/>
</dbReference>
<dbReference type="InterPro" id="IPR009057">
    <property type="entry name" value="Homeodomain-like_sf"/>
</dbReference>
<name>A0ABU1XK69_9NOCA</name>
<evidence type="ECO:0000259" key="5">
    <source>
        <dbReference type="PROSITE" id="PS50977"/>
    </source>
</evidence>
<dbReference type="PANTHER" id="PTHR30055:SF234">
    <property type="entry name" value="HTH-TYPE TRANSCRIPTIONAL REGULATOR BETI"/>
    <property type="match status" value="1"/>
</dbReference>
<keyword evidence="7" id="KW-1185">Reference proteome</keyword>
<dbReference type="Pfam" id="PF21597">
    <property type="entry name" value="TetR_C_43"/>
    <property type="match status" value="1"/>
</dbReference>
<dbReference type="EMBL" id="JAVDWW010000007">
    <property type="protein sequence ID" value="MDR7170958.1"/>
    <property type="molecule type" value="Genomic_DNA"/>
</dbReference>
<dbReference type="InterPro" id="IPR001647">
    <property type="entry name" value="HTH_TetR"/>
</dbReference>
<dbReference type="PROSITE" id="PS50977">
    <property type="entry name" value="HTH_TETR_2"/>
    <property type="match status" value="1"/>
</dbReference>
<keyword evidence="2 4" id="KW-0238">DNA-binding</keyword>
<keyword evidence="3" id="KW-0804">Transcription</keyword>
<dbReference type="Proteomes" id="UP001251217">
    <property type="component" value="Unassembled WGS sequence"/>
</dbReference>
<feature type="domain" description="HTH tetR-type" evidence="5">
    <location>
        <begin position="22"/>
        <end position="81"/>
    </location>
</feature>
<organism evidence="6 7">
    <name type="scientific">Nocardia kruczakiae</name>
    <dbReference type="NCBI Taxonomy" id="261477"/>
    <lineage>
        <taxon>Bacteria</taxon>
        <taxon>Bacillati</taxon>
        <taxon>Actinomycetota</taxon>
        <taxon>Actinomycetes</taxon>
        <taxon>Mycobacteriales</taxon>
        <taxon>Nocardiaceae</taxon>
        <taxon>Nocardia</taxon>
    </lineage>
</organism>
<evidence type="ECO:0000256" key="4">
    <source>
        <dbReference type="PROSITE-ProRule" id="PRU00335"/>
    </source>
</evidence>
<keyword evidence="1" id="KW-0805">Transcription regulation</keyword>
<dbReference type="InterPro" id="IPR049445">
    <property type="entry name" value="TetR_SbtR-like_C"/>
</dbReference>
<evidence type="ECO:0000256" key="1">
    <source>
        <dbReference type="ARBA" id="ARBA00023015"/>
    </source>
</evidence>